<gene>
    <name evidence="5" type="ORF">EV211_1762</name>
</gene>
<comment type="caution">
    <text evidence="5">The sequence shown here is derived from an EMBL/GenBank/DDBJ whole genome shotgun (WGS) entry which is preliminary data.</text>
</comment>
<evidence type="ECO:0000313" key="5">
    <source>
        <dbReference type="EMBL" id="TDP44171.1"/>
    </source>
</evidence>
<evidence type="ECO:0000313" key="6">
    <source>
        <dbReference type="Proteomes" id="UP000295500"/>
    </source>
</evidence>
<evidence type="ECO:0000256" key="1">
    <source>
        <dbReference type="SAM" id="MobiDB-lite"/>
    </source>
</evidence>
<dbReference type="NCBIfam" id="NF033517">
    <property type="entry name" value="transpos_IS66"/>
    <property type="match status" value="1"/>
</dbReference>
<feature type="domain" description="Transposase IS66 central" evidence="2">
    <location>
        <begin position="175"/>
        <end position="467"/>
    </location>
</feature>
<dbReference type="InterPro" id="IPR039552">
    <property type="entry name" value="IS66_C"/>
</dbReference>
<dbReference type="PANTHER" id="PTHR33678">
    <property type="entry name" value="BLL1576 PROTEIN"/>
    <property type="match status" value="1"/>
</dbReference>
<dbReference type="PANTHER" id="PTHR33678:SF2">
    <property type="match status" value="1"/>
</dbReference>
<feature type="compositionally biased region" description="Basic residues" evidence="1">
    <location>
        <begin position="75"/>
        <end position="85"/>
    </location>
</feature>
<keyword evidence="6" id="KW-1185">Reference proteome</keyword>
<dbReference type="Pfam" id="PF13005">
    <property type="entry name" value="zf-IS66"/>
    <property type="match status" value="1"/>
</dbReference>
<evidence type="ECO:0000259" key="3">
    <source>
        <dbReference type="Pfam" id="PF13005"/>
    </source>
</evidence>
<dbReference type="Proteomes" id="UP000295500">
    <property type="component" value="Unassembled WGS sequence"/>
</dbReference>
<evidence type="ECO:0000259" key="4">
    <source>
        <dbReference type="Pfam" id="PF13817"/>
    </source>
</evidence>
<dbReference type="Pfam" id="PF13817">
    <property type="entry name" value="DDE_Tnp_IS66_C"/>
    <property type="match status" value="1"/>
</dbReference>
<proteinExistence type="predicted"/>
<evidence type="ECO:0000259" key="2">
    <source>
        <dbReference type="Pfam" id="PF03050"/>
    </source>
</evidence>
<dbReference type="InterPro" id="IPR024474">
    <property type="entry name" value="Znf_dom_IS66"/>
</dbReference>
<feature type="region of interest" description="Disordered" evidence="1">
    <location>
        <begin position="28"/>
        <end position="115"/>
    </location>
</feature>
<sequence length="525" mass="60699">MDRNELEEFAYNTSIENDELKLRVRGYEEQEQIDARKKFSRKGEPSDADQMSFFNEAEANEDQGQPEPTLEKVHPPKSTKHKKQKGSKDKMLSSLPKETTEYRLSPEESVCPKCGEPMHTMKKEIRRELTLIPSRVEVRESVIYSYACRNCESSGTGSPILRADKKAPALLFRNCLVSPSLGAHIICRKYDNRDPLEKISSDFHMQGVKLTKQTLSNWICRLSEQYLSPFVDIFHGELKQQYMIHADETEVQVISEPGRTAQQKSRMWVFCSGACQDDKEAHRPVVQYLYSETRKREVAENYLQDYEGFIQSDGYIVYHTLHDGIIDVGCMAHVRRKYYDAVSVLPKSGRRPSAKPCIGLKYTNDLMDLDRQRKELTTIAEMTDFKKKKIAPKLRKFIKWASDELPKEKDGKYRDALLYTVNQKEYLENYLLDGRLEATNNIAERAVRPFVMGRKNWMFCKAPRGASASSVMYSIIETAKANRLKPESYLAWLLEELRGKDMSTFDLTPLLPWSENIPEECKQTL</sequence>
<feature type="domain" description="Transposase IS66 C-terminal" evidence="4">
    <location>
        <begin position="474"/>
        <end position="513"/>
    </location>
</feature>
<feature type="domain" description="Transposase IS66 zinc-finger binding" evidence="3">
    <location>
        <begin position="108"/>
        <end position="152"/>
    </location>
</feature>
<dbReference type="AlphaFoldDB" id="A0A4R6PY31"/>
<feature type="compositionally biased region" description="Basic and acidic residues" evidence="1">
    <location>
        <begin position="28"/>
        <end position="45"/>
    </location>
</feature>
<dbReference type="Pfam" id="PF03050">
    <property type="entry name" value="DDE_Tnp_IS66"/>
    <property type="match status" value="1"/>
</dbReference>
<dbReference type="EMBL" id="SNXO01000076">
    <property type="protein sequence ID" value="TDP44171.1"/>
    <property type="molecule type" value="Genomic_DNA"/>
</dbReference>
<dbReference type="InterPro" id="IPR004291">
    <property type="entry name" value="Transposase_IS66_central"/>
</dbReference>
<reference evidence="5 6" key="1">
    <citation type="submission" date="2019-03" db="EMBL/GenBank/DDBJ databases">
        <title>Genomic Encyclopedia of Type Strains, Phase IV (KMG-IV): sequencing the most valuable type-strain genomes for metagenomic binning, comparative biology and taxonomic classification.</title>
        <authorList>
            <person name="Goeker M."/>
        </authorList>
    </citation>
    <scope>NUCLEOTIDE SEQUENCE [LARGE SCALE GENOMIC DNA]</scope>
    <source>
        <strain evidence="5 6">DSM 28287</strain>
    </source>
</reference>
<accession>A0A4R6PY31</accession>
<protein>
    <submittedName>
        <fullName evidence="5">Transposase</fullName>
    </submittedName>
</protein>
<organism evidence="5 6">
    <name type="scientific">Aminicella lysinilytica</name>
    <dbReference type="NCBI Taxonomy" id="433323"/>
    <lineage>
        <taxon>Bacteria</taxon>
        <taxon>Bacillati</taxon>
        <taxon>Bacillota</taxon>
        <taxon>Clostridia</taxon>
        <taxon>Peptostreptococcales</taxon>
        <taxon>Anaerovoracaceae</taxon>
        <taxon>Aminicella</taxon>
    </lineage>
</organism>
<dbReference type="InterPro" id="IPR052344">
    <property type="entry name" value="Transposase-related"/>
</dbReference>
<name>A0A4R6PY31_9FIRM</name>